<dbReference type="InterPro" id="IPR003439">
    <property type="entry name" value="ABC_transporter-like_ATP-bd"/>
</dbReference>
<keyword evidence="3" id="KW-0547">Nucleotide-binding</keyword>
<comment type="subcellular location">
    <subcellularLocation>
        <location evidence="1">Cell membrane</location>
        <topology evidence="1">Peripheral membrane protein</topology>
    </subcellularLocation>
</comment>
<keyword evidence="5" id="KW-0046">Antibiotic resistance</keyword>
<name>A0A401WE33_STREY</name>
<dbReference type="GO" id="GO:0005524">
    <property type="term" value="F:ATP binding"/>
    <property type="evidence" value="ECO:0007669"/>
    <property type="project" value="UniProtKB-KW"/>
</dbReference>
<accession>A0A401WE33</accession>
<dbReference type="SUPFAM" id="SSF52540">
    <property type="entry name" value="P-loop containing nucleoside triphosphate hydrolases"/>
    <property type="match status" value="1"/>
</dbReference>
<reference evidence="8 9" key="1">
    <citation type="submission" date="2018-11" db="EMBL/GenBank/DDBJ databases">
        <title>Whole genome sequence of Streptomyces paromomycinus NBRC 15454(T).</title>
        <authorList>
            <person name="Komaki H."/>
            <person name="Tamura T."/>
        </authorList>
    </citation>
    <scope>NUCLEOTIDE SEQUENCE [LARGE SCALE GENOMIC DNA]</scope>
    <source>
        <strain evidence="8 9">NBRC 15454</strain>
    </source>
</reference>
<keyword evidence="9" id="KW-1185">Reference proteome</keyword>
<sequence length="245" mass="26496">MRHSMRAAKGYVMSAVIEVQHLRKSYGDLVAVDDVSFSVEEGEVFGILGPSGSGKSTIVECVKGLRSRDGGDINVLGLDPHQDRAEVTRKLDAQLRAGCSPERMRLAEALSLYSSFYRDPADWGRLLATLGLAPEDGPDEGADGAADLSTVLPLIGNPQVAVFDELTTELDPRSRQDTWELIESVRASGLTILMVTRFLEEAVRLCDRVALIDQGRIKASGTPAGLADHLRAERSAGPDLRLSPR</sequence>
<proteinExistence type="predicted"/>
<evidence type="ECO:0000259" key="7">
    <source>
        <dbReference type="PROSITE" id="PS50893"/>
    </source>
</evidence>
<gene>
    <name evidence="8" type="ORF">GKJPGBOP_07406</name>
</gene>
<comment type="caution">
    <text evidence="8">The sequence shown here is derived from an EMBL/GenBank/DDBJ whole genome shotgun (WGS) entry which is preliminary data.</text>
</comment>
<dbReference type="PROSITE" id="PS50893">
    <property type="entry name" value="ABC_TRANSPORTER_2"/>
    <property type="match status" value="1"/>
</dbReference>
<dbReference type="InterPro" id="IPR027417">
    <property type="entry name" value="P-loop_NTPase"/>
</dbReference>
<dbReference type="SMART" id="SM00382">
    <property type="entry name" value="AAA"/>
    <property type="match status" value="1"/>
</dbReference>
<keyword evidence="2" id="KW-0813">Transport</keyword>
<evidence type="ECO:0000256" key="5">
    <source>
        <dbReference type="ARBA" id="ARBA00023251"/>
    </source>
</evidence>
<dbReference type="EMBL" id="BHZD01000001">
    <property type="protein sequence ID" value="GCD47614.1"/>
    <property type="molecule type" value="Genomic_DNA"/>
</dbReference>
<dbReference type="GO" id="GO:0005886">
    <property type="term" value="C:plasma membrane"/>
    <property type="evidence" value="ECO:0007669"/>
    <property type="project" value="UniProtKB-SubCell"/>
</dbReference>
<protein>
    <submittedName>
        <fullName evidence="8">ABC transporter ATP-binding protein</fullName>
    </submittedName>
</protein>
<evidence type="ECO:0000256" key="4">
    <source>
        <dbReference type="ARBA" id="ARBA00022840"/>
    </source>
</evidence>
<dbReference type="CDD" id="cd03230">
    <property type="entry name" value="ABC_DR_subfamily_A"/>
    <property type="match status" value="1"/>
</dbReference>
<dbReference type="AlphaFoldDB" id="A0A401WE33"/>
<dbReference type="GO" id="GO:0046677">
    <property type="term" value="P:response to antibiotic"/>
    <property type="evidence" value="ECO:0007669"/>
    <property type="project" value="UniProtKB-KW"/>
</dbReference>
<evidence type="ECO:0000313" key="9">
    <source>
        <dbReference type="Proteomes" id="UP000286746"/>
    </source>
</evidence>
<organism evidence="8 9">
    <name type="scientific">Streptomyces paromomycinus</name>
    <name type="common">Streptomyces rimosus subsp. paromomycinus</name>
    <dbReference type="NCBI Taxonomy" id="92743"/>
    <lineage>
        <taxon>Bacteria</taxon>
        <taxon>Bacillati</taxon>
        <taxon>Actinomycetota</taxon>
        <taxon>Actinomycetes</taxon>
        <taxon>Kitasatosporales</taxon>
        <taxon>Streptomycetaceae</taxon>
        <taxon>Streptomyces</taxon>
    </lineage>
</organism>
<dbReference type="PANTHER" id="PTHR42711:SF16">
    <property type="entry name" value="ABC TRANSPORTER ATP-BINDING PROTEIN"/>
    <property type="match status" value="1"/>
</dbReference>
<dbReference type="Pfam" id="PF00005">
    <property type="entry name" value="ABC_tran"/>
    <property type="match status" value="1"/>
</dbReference>
<dbReference type="GO" id="GO:0016887">
    <property type="term" value="F:ATP hydrolysis activity"/>
    <property type="evidence" value="ECO:0007669"/>
    <property type="project" value="InterPro"/>
</dbReference>
<dbReference type="PANTHER" id="PTHR42711">
    <property type="entry name" value="ABC TRANSPORTER ATP-BINDING PROTEIN"/>
    <property type="match status" value="1"/>
</dbReference>
<evidence type="ECO:0000256" key="1">
    <source>
        <dbReference type="ARBA" id="ARBA00004202"/>
    </source>
</evidence>
<dbReference type="InterPro" id="IPR003593">
    <property type="entry name" value="AAA+_ATPase"/>
</dbReference>
<dbReference type="InterPro" id="IPR050763">
    <property type="entry name" value="ABC_transporter_ATP-binding"/>
</dbReference>
<evidence type="ECO:0000256" key="6">
    <source>
        <dbReference type="SAM" id="MobiDB-lite"/>
    </source>
</evidence>
<evidence type="ECO:0000313" key="8">
    <source>
        <dbReference type="EMBL" id="GCD47614.1"/>
    </source>
</evidence>
<feature type="region of interest" description="Disordered" evidence="6">
    <location>
        <begin position="221"/>
        <end position="245"/>
    </location>
</feature>
<keyword evidence="4 8" id="KW-0067">ATP-binding</keyword>
<evidence type="ECO:0000256" key="3">
    <source>
        <dbReference type="ARBA" id="ARBA00022741"/>
    </source>
</evidence>
<evidence type="ECO:0000256" key="2">
    <source>
        <dbReference type="ARBA" id="ARBA00022448"/>
    </source>
</evidence>
<dbReference type="Proteomes" id="UP000286746">
    <property type="component" value="Unassembled WGS sequence"/>
</dbReference>
<feature type="domain" description="ABC transporter" evidence="7">
    <location>
        <begin position="17"/>
        <end position="239"/>
    </location>
</feature>
<dbReference type="Gene3D" id="3.40.50.300">
    <property type="entry name" value="P-loop containing nucleotide triphosphate hydrolases"/>
    <property type="match status" value="1"/>
</dbReference>